<dbReference type="FunFam" id="2.60.40.3210:FF:000001">
    <property type="entry name" value="Zona pellucida sperm-binding protein 3"/>
    <property type="match status" value="1"/>
</dbReference>
<keyword evidence="11" id="KW-1133">Transmembrane helix</keyword>
<comment type="subcellular location">
    <subcellularLocation>
        <location evidence="1">Cell membrane</location>
        <topology evidence="1">Single-pass type I membrane protein</topology>
    </subcellularLocation>
    <subcellularLocation>
        <location evidence="2">Secreted</location>
        <location evidence="2">Extracellular space</location>
        <location evidence="2">Extracellular matrix</location>
    </subcellularLocation>
</comment>
<evidence type="ECO:0000256" key="11">
    <source>
        <dbReference type="ARBA" id="ARBA00022989"/>
    </source>
</evidence>
<evidence type="ECO:0000256" key="9">
    <source>
        <dbReference type="ARBA" id="ARBA00022692"/>
    </source>
</evidence>
<keyword evidence="9" id="KW-0812">Transmembrane</keyword>
<evidence type="ECO:0000256" key="2">
    <source>
        <dbReference type="ARBA" id="ARBA00004498"/>
    </source>
</evidence>
<evidence type="ECO:0000256" key="16">
    <source>
        <dbReference type="SAM" id="MobiDB-lite"/>
    </source>
</evidence>
<dbReference type="PANTHER" id="PTHR11576">
    <property type="entry name" value="ZONA PELLUCIDA SPERM-BINDING PROTEIN 3"/>
    <property type="match status" value="1"/>
</dbReference>
<dbReference type="EMBL" id="JAAVVJ010000003">
    <property type="protein sequence ID" value="KAF7226510.1"/>
    <property type="molecule type" value="Genomic_DNA"/>
</dbReference>
<dbReference type="AlphaFoldDB" id="A0A9D3C075"/>
<evidence type="ECO:0000256" key="4">
    <source>
        <dbReference type="ARBA" id="ARBA00017980"/>
    </source>
</evidence>
<evidence type="ECO:0000256" key="7">
    <source>
        <dbReference type="ARBA" id="ARBA00022530"/>
    </source>
</evidence>
<dbReference type="GO" id="GO:0031012">
    <property type="term" value="C:extracellular matrix"/>
    <property type="evidence" value="ECO:0007669"/>
    <property type="project" value="TreeGrafter"/>
</dbReference>
<dbReference type="Gene3D" id="2.60.40.3210">
    <property type="entry name" value="Zona pellucida, ZP-N domain"/>
    <property type="match status" value="1"/>
</dbReference>
<comment type="similarity">
    <text evidence="3">Belongs to the ZP domain family. ZPC subfamily.</text>
</comment>
<keyword evidence="8" id="KW-0165">Cleavage on pair of basic residues</keyword>
<organism evidence="19 20">
    <name type="scientific">Nothobranchius furzeri</name>
    <name type="common">Turquoise killifish</name>
    <dbReference type="NCBI Taxonomy" id="105023"/>
    <lineage>
        <taxon>Eukaryota</taxon>
        <taxon>Metazoa</taxon>
        <taxon>Chordata</taxon>
        <taxon>Craniata</taxon>
        <taxon>Vertebrata</taxon>
        <taxon>Euteleostomi</taxon>
        <taxon>Actinopterygii</taxon>
        <taxon>Neopterygii</taxon>
        <taxon>Teleostei</taxon>
        <taxon>Neoteleostei</taxon>
        <taxon>Acanthomorphata</taxon>
        <taxon>Ovalentaria</taxon>
        <taxon>Atherinomorphae</taxon>
        <taxon>Cyprinodontiformes</taxon>
        <taxon>Nothobranchiidae</taxon>
        <taxon>Nothobranchius</taxon>
    </lineage>
</organism>
<keyword evidence="14" id="KW-0325">Glycoprotein</keyword>
<dbReference type="FunFam" id="2.60.40.4100:FF:000002">
    <property type="entry name" value="Zona pellucida sperm-binding protein 3"/>
    <property type="match status" value="1"/>
</dbReference>
<evidence type="ECO:0000256" key="5">
    <source>
        <dbReference type="ARBA" id="ARBA00022475"/>
    </source>
</evidence>
<evidence type="ECO:0000259" key="18">
    <source>
        <dbReference type="PROSITE" id="PS51034"/>
    </source>
</evidence>
<dbReference type="Pfam" id="PF00100">
    <property type="entry name" value="Zona_pellucida"/>
    <property type="match status" value="1"/>
</dbReference>
<feature type="domain" description="ZP" evidence="18">
    <location>
        <begin position="103"/>
        <end position="351"/>
    </location>
</feature>
<evidence type="ECO:0000256" key="12">
    <source>
        <dbReference type="ARBA" id="ARBA00023136"/>
    </source>
</evidence>
<keyword evidence="7" id="KW-0272">Extracellular matrix</keyword>
<feature type="chain" id="PRO_5039722547" description="Zona pellucida sperm-binding protein 3" evidence="17">
    <location>
        <begin position="21"/>
        <end position="494"/>
    </location>
</feature>
<gene>
    <name evidence="19" type="ORF">G4P62_005390</name>
</gene>
<evidence type="ECO:0000313" key="20">
    <source>
        <dbReference type="Proteomes" id="UP000822369"/>
    </source>
</evidence>
<evidence type="ECO:0000256" key="3">
    <source>
        <dbReference type="ARBA" id="ARBA00006735"/>
    </source>
</evidence>
<evidence type="ECO:0000256" key="1">
    <source>
        <dbReference type="ARBA" id="ARBA00004251"/>
    </source>
</evidence>
<evidence type="ECO:0000256" key="8">
    <source>
        <dbReference type="ARBA" id="ARBA00022685"/>
    </source>
</evidence>
<dbReference type="InterPro" id="IPR042235">
    <property type="entry name" value="ZP-C_dom"/>
</dbReference>
<keyword evidence="5" id="KW-1003">Cell membrane</keyword>
<keyword evidence="12" id="KW-0472">Membrane</keyword>
<dbReference type="GO" id="GO:0035803">
    <property type="term" value="P:egg coat formation"/>
    <property type="evidence" value="ECO:0007669"/>
    <property type="project" value="TreeGrafter"/>
</dbReference>
<dbReference type="GO" id="GO:0032190">
    <property type="term" value="F:acrosin binding"/>
    <property type="evidence" value="ECO:0007669"/>
    <property type="project" value="TreeGrafter"/>
</dbReference>
<feature type="signal peptide" evidence="17">
    <location>
        <begin position="1"/>
        <end position="20"/>
    </location>
</feature>
<keyword evidence="10 17" id="KW-0732">Signal</keyword>
<dbReference type="InterPro" id="IPR001507">
    <property type="entry name" value="ZP_dom"/>
</dbReference>
<dbReference type="SMART" id="SM00241">
    <property type="entry name" value="ZP"/>
    <property type="match status" value="1"/>
</dbReference>
<evidence type="ECO:0000256" key="13">
    <source>
        <dbReference type="ARBA" id="ARBA00023157"/>
    </source>
</evidence>
<keyword evidence="13" id="KW-1015">Disulfide bond</keyword>
<proteinExistence type="inferred from homology"/>
<evidence type="ECO:0000256" key="15">
    <source>
        <dbReference type="ARBA" id="ARBA00030824"/>
    </source>
</evidence>
<protein>
    <recommendedName>
        <fullName evidence="4">Zona pellucida sperm-binding protein 3</fullName>
    </recommendedName>
    <alternativeName>
        <fullName evidence="15">Zona pellucida glycoprotein 3</fullName>
    </alternativeName>
</protein>
<dbReference type="GO" id="GO:0005886">
    <property type="term" value="C:plasma membrane"/>
    <property type="evidence" value="ECO:0007669"/>
    <property type="project" value="UniProtKB-SubCell"/>
</dbReference>
<comment type="caution">
    <text evidence="19">The sequence shown here is derived from an EMBL/GenBank/DDBJ whole genome shotgun (WGS) entry which is preliminary data.</text>
</comment>
<dbReference type="Proteomes" id="UP000822369">
    <property type="component" value="Chromosome 3"/>
</dbReference>
<dbReference type="InterPro" id="IPR055355">
    <property type="entry name" value="ZP-C"/>
</dbReference>
<dbReference type="GO" id="GO:2000344">
    <property type="term" value="P:positive regulation of acrosome reaction"/>
    <property type="evidence" value="ECO:0007669"/>
    <property type="project" value="TreeGrafter"/>
</dbReference>
<evidence type="ECO:0000313" key="19">
    <source>
        <dbReference type="EMBL" id="KAF7226510.1"/>
    </source>
</evidence>
<sequence>MMKLLLVLLVFSAEGGPLMAEASNRTDQLMNVYRRETPALLQHKYLSLPMYMDSDLPLVHKEYFSPARGTGQEPLPGPVRELLLPVMPDTSPPSMSAVTVKTSCELNKMQLQVDRSILGFGDPVSHLKLGTCQVSRTTEHHLLFEYELERCGTKRTMIGNRMVYFNLLHYDPPKRKGPIRRMAPLKLPIACYFNRFVYSYKIGYTPKVQMRKVLKKMRNSAKFVLTPQTAEWKETSQPDYVLGEPMFFEAKAESLSNDERLYIHTCYATSEKSHTSKPQYPVIKNSGCMVESKSSHSRFIPHRNNAVRFSVDAFLFKGMAAQQLYMHCTMFVGSLVPTPTAKSCNYDSNTRRWVELFGPNSVCDCCDSSCGSEESAEFFPETPVMSSTSWTINPKTKVVLQLKKKMAPTTSTTTGTSWKSLPVDSADLQMGGVGEVGEAELDWPFRGGGVTWMEEKEVKGSAVGEEEEEEEGVSKPRRVFEDIFDFDELSFDLK</sequence>
<dbReference type="GO" id="GO:0007339">
    <property type="term" value="P:binding of sperm to zona pellucida"/>
    <property type="evidence" value="ECO:0007669"/>
    <property type="project" value="TreeGrafter"/>
</dbReference>
<dbReference type="InterPro" id="IPR055356">
    <property type="entry name" value="ZP-N"/>
</dbReference>
<dbReference type="PROSITE" id="PS51034">
    <property type="entry name" value="ZP_2"/>
    <property type="match status" value="1"/>
</dbReference>
<dbReference type="KEGG" id="nfu:107379076"/>
<accession>A0A9D3C075</accession>
<evidence type="ECO:0000256" key="17">
    <source>
        <dbReference type="SAM" id="SignalP"/>
    </source>
</evidence>
<keyword evidence="6" id="KW-0964">Secreted</keyword>
<evidence type="ECO:0000256" key="14">
    <source>
        <dbReference type="ARBA" id="ARBA00023180"/>
    </source>
</evidence>
<evidence type="ECO:0000256" key="10">
    <source>
        <dbReference type="ARBA" id="ARBA00022729"/>
    </source>
</evidence>
<evidence type="ECO:0000256" key="6">
    <source>
        <dbReference type="ARBA" id="ARBA00022525"/>
    </source>
</evidence>
<dbReference type="Pfam" id="PF23344">
    <property type="entry name" value="ZP-N"/>
    <property type="match status" value="1"/>
</dbReference>
<feature type="region of interest" description="Disordered" evidence="16">
    <location>
        <begin position="457"/>
        <end position="476"/>
    </location>
</feature>
<dbReference type="PANTHER" id="PTHR11576:SF26">
    <property type="entry name" value="ZONA PELLUCIDA GLYCOPROTEIN 3D TANDEM DUPLICATE 2"/>
    <property type="match status" value="1"/>
</dbReference>
<name>A0A9D3C075_NOTFU</name>
<dbReference type="Gene3D" id="2.60.40.4100">
    <property type="entry name" value="Zona pellucida, ZP-C domain"/>
    <property type="match status" value="1"/>
</dbReference>
<reference evidence="19" key="1">
    <citation type="submission" date="2020-03" db="EMBL/GenBank/DDBJ databases">
        <title>Intra-Species Differences in Population Size shape Life History and Genome Evolution.</title>
        <authorList>
            <person name="Willemsen D."/>
            <person name="Cui R."/>
            <person name="Valenzano D.R."/>
        </authorList>
    </citation>
    <scope>NUCLEOTIDE SEQUENCE</scope>
    <source>
        <strain evidence="19">GRZ</strain>
        <tissue evidence="19">Whole</tissue>
    </source>
</reference>